<keyword evidence="12" id="KW-1185">Reference proteome</keyword>
<keyword evidence="4 9" id="KW-1133">Transmembrane helix</keyword>
<dbReference type="Proteomes" id="UP000271241">
    <property type="component" value="Unassembled WGS sequence"/>
</dbReference>
<feature type="transmembrane region" description="Helical" evidence="9">
    <location>
        <begin position="573"/>
        <end position="597"/>
    </location>
</feature>
<feature type="transmembrane region" description="Helical" evidence="9">
    <location>
        <begin position="83"/>
        <end position="107"/>
    </location>
</feature>
<feature type="transmembrane region" description="Helical" evidence="9">
    <location>
        <begin position="503"/>
        <end position="523"/>
    </location>
</feature>
<keyword evidence="2 9" id="KW-0813">Transport</keyword>
<feature type="transmembrane region" description="Helical" evidence="9">
    <location>
        <begin position="428"/>
        <end position="445"/>
    </location>
</feature>
<reference evidence="12" key="1">
    <citation type="journal article" date="2018" name="Nat. Microbiol.">
        <title>Leveraging single-cell genomics to expand the fungal tree of life.</title>
        <authorList>
            <person name="Ahrendt S.R."/>
            <person name="Quandt C.A."/>
            <person name="Ciobanu D."/>
            <person name="Clum A."/>
            <person name="Salamov A."/>
            <person name="Andreopoulos B."/>
            <person name="Cheng J.F."/>
            <person name="Woyke T."/>
            <person name="Pelin A."/>
            <person name="Henrissat B."/>
            <person name="Reynolds N.K."/>
            <person name="Benny G.L."/>
            <person name="Smith M.E."/>
            <person name="James T.Y."/>
            <person name="Grigoriev I.V."/>
        </authorList>
    </citation>
    <scope>NUCLEOTIDE SEQUENCE [LARGE SCALE GENOMIC DNA]</scope>
    <source>
        <strain evidence="12">RSA 1356</strain>
    </source>
</reference>
<feature type="transmembrane region" description="Helical" evidence="9">
    <location>
        <begin position="259"/>
        <end position="276"/>
    </location>
</feature>
<evidence type="ECO:0000256" key="7">
    <source>
        <dbReference type="ARBA" id="ARBA00023214"/>
    </source>
</evidence>
<evidence type="ECO:0000256" key="1">
    <source>
        <dbReference type="ARBA" id="ARBA00004141"/>
    </source>
</evidence>
<protein>
    <recommendedName>
        <fullName evidence="9">Chloride channel protein</fullName>
    </recommendedName>
</protein>
<evidence type="ECO:0000256" key="3">
    <source>
        <dbReference type="ARBA" id="ARBA00022692"/>
    </source>
</evidence>
<keyword evidence="5 9" id="KW-0406">Ion transport</keyword>
<dbReference type="PRINTS" id="PR00762">
    <property type="entry name" value="CLCHANNEL"/>
</dbReference>
<dbReference type="PROSITE" id="PS51371">
    <property type="entry name" value="CBS"/>
    <property type="match status" value="1"/>
</dbReference>
<feature type="transmembrane region" description="Helical" evidence="9">
    <location>
        <begin position="384"/>
        <end position="408"/>
    </location>
</feature>
<evidence type="ECO:0000313" key="11">
    <source>
        <dbReference type="EMBL" id="RKP08553.1"/>
    </source>
</evidence>
<feature type="domain" description="CBS" evidence="10">
    <location>
        <begin position="745"/>
        <end position="800"/>
    </location>
</feature>
<dbReference type="Gene3D" id="1.10.3080.10">
    <property type="entry name" value="Clc chloride channel"/>
    <property type="match status" value="1"/>
</dbReference>
<comment type="subcellular location">
    <subcellularLocation>
        <location evidence="1 9">Membrane</location>
        <topology evidence="1 9">Multi-pass membrane protein</topology>
    </subcellularLocation>
</comment>
<dbReference type="STRING" id="78915.A0A4P9XR51"/>
<feature type="transmembrane region" description="Helical" evidence="9">
    <location>
        <begin position="477"/>
        <end position="497"/>
    </location>
</feature>
<dbReference type="InterPro" id="IPR000644">
    <property type="entry name" value="CBS_dom"/>
</dbReference>
<feature type="transmembrane region" description="Helical" evidence="9">
    <location>
        <begin position="544"/>
        <end position="567"/>
    </location>
</feature>
<dbReference type="EMBL" id="KZ992591">
    <property type="protein sequence ID" value="RKP08553.1"/>
    <property type="molecule type" value="Genomic_DNA"/>
</dbReference>
<sequence length="802" mass="88652">MQQTNLRSRRAAKRWLRRRSGAYDEDNHDLMRENNGIRVWYADYTTIDWIHDFVKERVRLRKLRAIKGARGTAINGLDAMQGWILMVVIGKLMAALATGVICGCIAAGMDISSRWLFDLKFGYCSTNILWSRVFCCWGSNGEKDRAQHSVEHKEKCPDWTPWPESFSLTGPASNYNLVAWCAYLFISASVAETPGMPALSADLPRPAGGFCHASGPFGPLCRVASPRPIKYFAAGSGIPEVKTILSGFVIRGFLGIQTLWVKVVSLTLAVASGLSLGRQGPLVHIACCVGNIACRLFNKYNKNEGKRREILSASAAAGVAVAFGAPIGGVLFSLEEVSYYFPSKTMWRSFFCALMAAATLKLINPWQTGKMVLFQVTYERDWHAYDLIGFALLGLCGGLYGGVFIRLFSAWNQSRLHCLMARKPVREVALVALVTALLTWPNRFARMEIAGMVGTLFSECTPEDDLSGLCVRTTREYYRVGALLVLTLCIKMVTTVITVGAKIPAGVFVPHMAFGATLGRLLGMTMQHIHRSYPQLPIFSSCSIGDACFMPGVYAMVGAAATVTGVTRMTVSMAVIMFELTGALTYVLPVMIAVMIAKWTADAVHHASFFEVMIERNGHPYLDNKKDYSRIGSTAEVMERGFEVIDVDDNNTVAELTDKLKRLLENGYPDGGFPIVEADMLVGYIASTELEHALGESPVCTRAPPTSVLMCVTHKGDNVRCYFKRMGGAGSSHIHEKLNDFTAYMDRAPLAVAQYASMELVMELFAKLGVRYLCVVRHGRYVGMIHKKRLLAYLRQLEEEER</sequence>
<evidence type="ECO:0000256" key="2">
    <source>
        <dbReference type="ARBA" id="ARBA00022448"/>
    </source>
</evidence>
<keyword evidence="3 9" id="KW-0812">Transmembrane</keyword>
<dbReference type="InterPro" id="IPR046342">
    <property type="entry name" value="CBS_dom_sf"/>
</dbReference>
<dbReference type="GO" id="GO:0005247">
    <property type="term" value="F:voltage-gated chloride channel activity"/>
    <property type="evidence" value="ECO:0007669"/>
    <property type="project" value="TreeGrafter"/>
</dbReference>
<dbReference type="Pfam" id="PF00571">
    <property type="entry name" value="CBS"/>
    <property type="match status" value="1"/>
</dbReference>
<dbReference type="PANTHER" id="PTHR45711:SF6">
    <property type="entry name" value="CHLORIDE CHANNEL PROTEIN"/>
    <property type="match status" value="1"/>
</dbReference>
<evidence type="ECO:0000256" key="9">
    <source>
        <dbReference type="RuleBase" id="RU361221"/>
    </source>
</evidence>
<dbReference type="InterPro" id="IPR014743">
    <property type="entry name" value="Cl-channel_core"/>
</dbReference>
<proteinExistence type="inferred from homology"/>
<evidence type="ECO:0000256" key="4">
    <source>
        <dbReference type="ARBA" id="ARBA00022989"/>
    </source>
</evidence>
<dbReference type="SUPFAM" id="SSF54631">
    <property type="entry name" value="CBS-domain pair"/>
    <property type="match status" value="1"/>
</dbReference>
<dbReference type="OrthoDB" id="431497at2759"/>
<dbReference type="InterPro" id="IPR001807">
    <property type="entry name" value="ClC"/>
</dbReference>
<evidence type="ECO:0000256" key="6">
    <source>
        <dbReference type="ARBA" id="ARBA00023136"/>
    </source>
</evidence>
<dbReference type="Pfam" id="PF00654">
    <property type="entry name" value="Voltage_CLC"/>
    <property type="match status" value="1"/>
</dbReference>
<feature type="transmembrane region" description="Helical" evidence="9">
    <location>
        <begin position="282"/>
        <end position="298"/>
    </location>
</feature>
<dbReference type="GO" id="GO:0005769">
    <property type="term" value="C:early endosome"/>
    <property type="evidence" value="ECO:0007669"/>
    <property type="project" value="TreeGrafter"/>
</dbReference>
<comment type="similarity">
    <text evidence="9">Belongs to the chloride channel (TC 2.A.49) family.</text>
</comment>
<dbReference type="GO" id="GO:0005794">
    <property type="term" value="C:Golgi apparatus"/>
    <property type="evidence" value="ECO:0007669"/>
    <property type="project" value="TreeGrafter"/>
</dbReference>
<dbReference type="PANTHER" id="PTHR45711">
    <property type="entry name" value="CHLORIDE CHANNEL PROTEIN"/>
    <property type="match status" value="1"/>
</dbReference>
<evidence type="ECO:0000313" key="12">
    <source>
        <dbReference type="Proteomes" id="UP000271241"/>
    </source>
</evidence>
<dbReference type="SMART" id="SM00116">
    <property type="entry name" value="CBS"/>
    <property type="match status" value="2"/>
</dbReference>
<dbReference type="Gene3D" id="3.10.580.10">
    <property type="entry name" value="CBS-domain"/>
    <property type="match status" value="1"/>
</dbReference>
<name>A0A4P9XR51_9FUNG</name>
<organism evidence="11 12">
    <name type="scientific">Thamnocephalis sphaerospora</name>
    <dbReference type="NCBI Taxonomy" id="78915"/>
    <lineage>
        <taxon>Eukaryota</taxon>
        <taxon>Fungi</taxon>
        <taxon>Fungi incertae sedis</taxon>
        <taxon>Zoopagomycota</taxon>
        <taxon>Zoopagomycotina</taxon>
        <taxon>Zoopagomycetes</taxon>
        <taxon>Zoopagales</taxon>
        <taxon>Sigmoideomycetaceae</taxon>
        <taxon>Thamnocephalis</taxon>
    </lineage>
</organism>
<dbReference type="AlphaFoldDB" id="A0A4P9XR51"/>
<evidence type="ECO:0000259" key="10">
    <source>
        <dbReference type="PROSITE" id="PS51371"/>
    </source>
</evidence>
<keyword evidence="7 9" id="KW-0868">Chloride</keyword>
<evidence type="ECO:0000256" key="5">
    <source>
        <dbReference type="ARBA" id="ARBA00023065"/>
    </source>
</evidence>
<dbReference type="CDD" id="cd03684">
    <property type="entry name" value="ClC_3_like"/>
    <property type="match status" value="1"/>
</dbReference>
<dbReference type="SUPFAM" id="SSF81340">
    <property type="entry name" value="Clc chloride channel"/>
    <property type="match status" value="1"/>
</dbReference>
<keyword evidence="6 9" id="KW-0472">Membrane</keyword>
<dbReference type="GO" id="GO:0005886">
    <property type="term" value="C:plasma membrane"/>
    <property type="evidence" value="ECO:0007669"/>
    <property type="project" value="TreeGrafter"/>
</dbReference>
<feature type="transmembrane region" description="Helical" evidence="9">
    <location>
        <begin position="346"/>
        <end position="363"/>
    </location>
</feature>
<keyword evidence="8" id="KW-0129">CBS domain</keyword>
<feature type="transmembrane region" description="Helical" evidence="9">
    <location>
        <begin position="310"/>
        <end position="334"/>
    </location>
</feature>
<gene>
    <name evidence="11" type="ORF">THASP1DRAFT_15520</name>
</gene>
<evidence type="ECO:0000256" key="8">
    <source>
        <dbReference type="PROSITE-ProRule" id="PRU00703"/>
    </source>
</evidence>
<accession>A0A4P9XR51</accession>